<protein>
    <submittedName>
        <fullName evidence="1">Ketohydroxyglutarate aldolase</fullName>
    </submittedName>
</protein>
<evidence type="ECO:0000313" key="1">
    <source>
        <dbReference type="EMBL" id="MBW4671304.1"/>
    </source>
</evidence>
<gene>
    <name evidence="1" type="ORF">KME60_28755</name>
</gene>
<dbReference type="Proteomes" id="UP000729701">
    <property type="component" value="Unassembled WGS sequence"/>
</dbReference>
<accession>A0A951QRV5</accession>
<proteinExistence type="predicted"/>
<name>A0A951QRV5_9CYAN</name>
<organism evidence="1 2">
    <name type="scientific">Cyanomargarita calcarea GSE-NOS-MK-12-04C</name>
    <dbReference type="NCBI Taxonomy" id="2839659"/>
    <lineage>
        <taxon>Bacteria</taxon>
        <taxon>Bacillati</taxon>
        <taxon>Cyanobacteriota</taxon>
        <taxon>Cyanophyceae</taxon>
        <taxon>Nostocales</taxon>
        <taxon>Cyanomargaritaceae</taxon>
        <taxon>Cyanomargarita</taxon>
    </lineage>
</organism>
<dbReference type="AlphaFoldDB" id="A0A951QRV5"/>
<dbReference type="EMBL" id="JAHHGZ010000042">
    <property type="protein sequence ID" value="MBW4671304.1"/>
    <property type="molecule type" value="Genomic_DNA"/>
</dbReference>
<reference evidence="1" key="2">
    <citation type="journal article" date="2022" name="Microbiol. Resour. Announc.">
        <title>Metagenome Sequencing to Explore Phylogenomics of Terrestrial Cyanobacteria.</title>
        <authorList>
            <person name="Ward R.D."/>
            <person name="Stajich J.E."/>
            <person name="Johansen J.R."/>
            <person name="Huntemann M."/>
            <person name="Clum A."/>
            <person name="Foster B."/>
            <person name="Foster B."/>
            <person name="Roux S."/>
            <person name="Palaniappan K."/>
            <person name="Varghese N."/>
            <person name="Mukherjee S."/>
            <person name="Reddy T.B.K."/>
            <person name="Daum C."/>
            <person name="Copeland A."/>
            <person name="Chen I.A."/>
            <person name="Ivanova N.N."/>
            <person name="Kyrpides N.C."/>
            <person name="Shapiro N."/>
            <person name="Eloe-Fadrosh E.A."/>
            <person name="Pietrasiak N."/>
        </authorList>
    </citation>
    <scope>NUCLEOTIDE SEQUENCE</scope>
    <source>
        <strain evidence="1">GSE-NOS-MK-12-04C</strain>
    </source>
</reference>
<reference evidence="1" key="1">
    <citation type="submission" date="2021-05" db="EMBL/GenBank/DDBJ databases">
        <authorList>
            <person name="Pietrasiak N."/>
            <person name="Ward R."/>
            <person name="Stajich J.E."/>
            <person name="Kurbessoian T."/>
        </authorList>
    </citation>
    <scope>NUCLEOTIDE SEQUENCE</scope>
    <source>
        <strain evidence="1">GSE-NOS-MK-12-04C</strain>
    </source>
</reference>
<comment type="caution">
    <text evidence="1">The sequence shown here is derived from an EMBL/GenBank/DDBJ whole genome shotgun (WGS) entry which is preliminary data.</text>
</comment>
<sequence length="79" mass="8834">MSRVNLSVLIDDRYRDRILEVVEVLQANGMKVEHSMEQIGVITGSIDSTQVERISNIEGVASVEFAQGYQLEPPESDIQ</sequence>
<evidence type="ECO:0000313" key="2">
    <source>
        <dbReference type="Proteomes" id="UP000729701"/>
    </source>
</evidence>